<proteinExistence type="predicted"/>
<evidence type="ECO:0000256" key="1">
    <source>
        <dbReference type="SAM" id="Phobius"/>
    </source>
</evidence>
<reference evidence="2 3" key="1">
    <citation type="submission" date="2017-12" db="EMBL/GenBank/DDBJ databases">
        <title>Genome sequence of the active heterotrophic nitrifier-denitrifier, Cupriavidus pauculus UM1.</title>
        <authorList>
            <person name="Putonti C."/>
            <person name="Castignetti D."/>
        </authorList>
    </citation>
    <scope>NUCLEOTIDE SEQUENCE [LARGE SCALE GENOMIC DNA]</scope>
    <source>
        <strain evidence="2 3">UM1</strain>
    </source>
</reference>
<dbReference type="AlphaFoldDB" id="A0A2N5C9K2"/>
<name>A0A2N5C9K2_9BURK</name>
<dbReference type="Proteomes" id="UP000234341">
    <property type="component" value="Unassembled WGS sequence"/>
</dbReference>
<evidence type="ECO:0008006" key="4">
    <source>
        <dbReference type="Google" id="ProtNLM"/>
    </source>
</evidence>
<dbReference type="RefSeq" id="WP_101683045.1">
    <property type="nucleotide sequence ID" value="NZ_PJRP01000009.1"/>
</dbReference>
<dbReference type="EMBL" id="PJRP01000009">
    <property type="protein sequence ID" value="PLP98896.1"/>
    <property type="molecule type" value="Genomic_DNA"/>
</dbReference>
<dbReference type="OrthoDB" id="7850496at2"/>
<gene>
    <name evidence="2" type="ORF">CYJ10_19095</name>
</gene>
<organism evidence="2 3">
    <name type="scientific">Cupriavidus pauculus</name>
    <dbReference type="NCBI Taxonomy" id="82633"/>
    <lineage>
        <taxon>Bacteria</taxon>
        <taxon>Pseudomonadati</taxon>
        <taxon>Pseudomonadota</taxon>
        <taxon>Betaproteobacteria</taxon>
        <taxon>Burkholderiales</taxon>
        <taxon>Burkholderiaceae</taxon>
        <taxon>Cupriavidus</taxon>
    </lineage>
</organism>
<evidence type="ECO:0000313" key="3">
    <source>
        <dbReference type="Proteomes" id="UP000234341"/>
    </source>
</evidence>
<protein>
    <recommendedName>
        <fullName evidence="4">Transmembrane protein</fullName>
    </recommendedName>
</protein>
<evidence type="ECO:0000313" key="2">
    <source>
        <dbReference type="EMBL" id="PLP98896.1"/>
    </source>
</evidence>
<accession>A0A2N5C9K2</accession>
<feature type="transmembrane region" description="Helical" evidence="1">
    <location>
        <begin position="129"/>
        <end position="149"/>
    </location>
</feature>
<keyword evidence="1" id="KW-0472">Membrane</keyword>
<sequence>MFKKRNREYLRDGRLADVLALIQILALHEKTRRINSRLENELRGKPNTADDWVTIGRQHREFFNVVTPKEEGKSPNVALIARDSQEWEPSAKGEDVKPVLPLETTIKLMDMATELHDRQHASSQAWRNWVLPMIVSGLALAGSIGSAYLTTFWKQTPATNINVYTTDVPAASRAQAAPQPAAPK</sequence>
<keyword evidence="1" id="KW-1133">Transmembrane helix</keyword>
<comment type="caution">
    <text evidence="2">The sequence shown here is derived from an EMBL/GenBank/DDBJ whole genome shotgun (WGS) entry which is preliminary data.</text>
</comment>
<keyword evidence="1" id="KW-0812">Transmembrane</keyword>